<protein>
    <submittedName>
        <fullName evidence="2">Uncharacterized protein</fullName>
    </submittedName>
</protein>
<evidence type="ECO:0000313" key="3">
    <source>
        <dbReference type="Proteomes" id="UP000011910"/>
    </source>
</evidence>
<accession>M7N4X6</accession>
<evidence type="ECO:0000256" key="1">
    <source>
        <dbReference type="SAM" id="Phobius"/>
    </source>
</evidence>
<dbReference type="AlphaFoldDB" id="M7N4X6"/>
<evidence type="ECO:0000313" key="2">
    <source>
        <dbReference type="EMBL" id="EMR02261.1"/>
    </source>
</evidence>
<keyword evidence="3" id="KW-1185">Reference proteome</keyword>
<keyword evidence="1" id="KW-0472">Membrane</keyword>
<reference evidence="2 3" key="1">
    <citation type="journal article" date="2013" name="Genome Announc.">
        <title>Draft Genome Sequence of Cesiribacter andamanensis Strain AMV16T, Isolated from a Soil Sample from a Mud Volcano in the Andaman Islands, India.</title>
        <authorList>
            <person name="Shivaji S."/>
            <person name="Ara S."/>
            <person name="Begum Z."/>
            <person name="Srinivas T.N."/>
            <person name="Singh A."/>
            <person name="Kumar Pinnaka A."/>
        </authorList>
    </citation>
    <scope>NUCLEOTIDE SEQUENCE [LARGE SCALE GENOMIC DNA]</scope>
    <source>
        <strain evidence="2 3">AMV16</strain>
    </source>
</reference>
<keyword evidence="1" id="KW-1133">Transmembrane helix</keyword>
<dbReference type="EMBL" id="AODQ01000066">
    <property type="protein sequence ID" value="EMR02261.1"/>
    <property type="molecule type" value="Genomic_DNA"/>
</dbReference>
<sequence length="64" mass="7409">MAVFKLLLMISLALAALGVLLGLWRPVIVLWWLDYQNRRRVLQYYGTALLLLGALWLLLRWLGA</sequence>
<keyword evidence="1" id="KW-0812">Transmembrane</keyword>
<name>M7N4X6_9BACT</name>
<feature type="transmembrane region" description="Helical" evidence="1">
    <location>
        <begin position="6"/>
        <end position="32"/>
    </location>
</feature>
<proteinExistence type="predicted"/>
<gene>
    <name evidence="2" type="ORF">ADICEAN_02609</name>
</gene>
<feature type="transmembrane region" description="Helical" evidence="1">
    <location>
        <begin position="44"/>
        <end position="63"/>
    </location>
</feature>
<dbReference type="Proteomes" id="UP000011910">
    <property type="component" value="Unassembled WGS sequence"/>
</dbReference>
<organism evidence="2 3">
    <name type="scientific">Cesiribacter andamanensis AMV16</name>
    <dbReference type="NCBI Taxonomy" id="1279009"/>
    <lineage>
        <taxon>Bacteria</taxon>
        <taxon>Pseudomonadati</taxon>
        <taxon>Bacteroidota</taxon>
        <taxon>Cytophagia</taxon>
        <taxon>Cytophagales</taxon>
        <taxon>Cesiribacteraceae</taxon>
        <taxon>Cesiribacter</taxon>
    </lineage>
</organism>
<comment type="caution">
    <text evidence="2">The sequence shown here is derived from an EMBL/GenBank/DDBJ whole genome shotgun (WGS) entry which is preliminary data.</text>
</comment>
<dbReference type="STRING" id="1279009.ADICEAN_02609"/>